<dbReference type="Gene3D" id="3.30.470.20">
    <property type="entry name" value="ATP-grasp fold, B domain"/>
    <property type="match status" value="2"/>
</dbReference>
<name>A0A402A307_9CHLR</name>
<evidence type="ECO:0000313" key="4">
    <source>
        <dbReference type="Proteomes" id="UP000287352"/>
    </source>
</evidence>
<gene>
    <name evidence="3" type="ORF">KTT_33890</name>
</gene>
<dbReference type="SUPFAM" id="SSF56059">
    <property type="entry name" value="Glutathione synthetase ATP-binding domain-like"/>
    <property type="match status" value="1"/>
</dbReference>
<feature type="domain" description="ATP-grasp" evidence="2">
    <location>
        <begin position="75"/>
        <end position="348"/>
    </location>
</feature>
<dbReference type="AlphaFoldDB" id="A0A402A307"/>
<dbReference type="Proteomes" id="UP000287352">
    <property type="component" value="Unassembled WGS sequence"/>
</dbReference>
<proteinExistence type="predicted"/>
<sequence>MIKARPHYAFVTKILIDLFNAGELPAIRTLSIEPDYGYAGRIIYHNQSVRMFKGSDMGVNRSSAMQIATDKGYAKYFLKLSGYRVPEGKVFLLPQYVQTLEKVLSKHAFQDYSRIDQIDTYITSTVGYPCFLKPNEGAQGKGVTKCLNKDDVEATLAHYQEEHIQTLLVEEAIPWPDYRVVVFHDTIIACYQRIPLSVTGDGKATIRELLQQTYEHFNASGRSVLIDVHDPRIIRQLLRRNLTWETVLPEFTVCSLQDISNLSAGGAVEDFTDRICDYWSKLCIQLTAEMGLTLCGVDLACSNIEQAEQADAHYSIIEINATPGLANYAAIGREQATRVRALYQAIFADNQ</sequence>
<dbReference type="EMBL" id="BIFR01000001">
    <property type="protein sequence ID" value="GCE13530.1"/>
    <property type="molecule type" value="Genomic_DNA"/>
</dbReference>
<protein>
    <recommendedName>
        <fullName evidence="2">ATP-grasp domain-containing protein</fullName>
    </recommendedName>
</protein>
<dbReference type="GO" id="GO:0009432">
    <property type="term" value="P:SOS response"/>
    <property type="evidence" value="ECO:0007669"/>
    <property type="project" value="TreeGrafter"/>
</dbReference>
<dbReference type="GO" id="GO:0005737">
    <property type="term" value="C:cytoplasm"/>
    <property type="evidence" value="ECO:0007669"/>
    <property type="project" value="TreeGrafter"/>
</dbReference>
<keyword evidence="1" id="KW-0547">Nucleotide-binding</keyword>
<dbReference type="GO" id="GO:0005524">
    <property type="term" value="F:ATP binding"/>
    <property type="evidence" value="ECO:0007669"/>
    <property type="project" value="UniProtKB-UniRule"/>
</dbReference>
<dbReference type="GO" id="GO:0046872">
    <property type="term" value="F:metal ion binding"/>
    <property type="evidence" value="ECO:0007669"/>
    <property type="project" value="InterPro"/>
</dbReference>
<dbReference type="PANTHER" id="PTHR21621:SF0">
    <property type="entry name" value="BETA-CITRYLGLUTAMATE SYNTHASE B-RELATED"/>
    <property type="match status" value="1"/>
</dbReference>
<keyword evidence="1" id="KW-0067">ATP-binding</keyword>
<organism evidence="3 4">
    <name type="scientific">Tengunoibacter tsumagoiensis</name>
    <dbReference type="NCBI Taxonomy" id="2014871"/>
    <lineage>
        <taxon>Bacteria</taxon>
        <taxon>Bacillati</taxon>
        <taxon>Chloroflexota</taxon>
        <taxon>Ktedonobacteria</taxon>
        <taxon>Ktedonobacterales</taxon>
        <taxon>Dictyobacteraceae</taxon>
        <taxon>Tengunoibacter</taxon>
    </lineage>
</organism>
<comment type="caution">
    <text evidence="3">The sequence shown here is derived from an EMBL/GenBank/DDBJ whole genome shotgun (WGS) entry which is preliminary data.</text>
</comment>
<keyword evidence="4" id="KW-1185">Reference proteome</keyword>
<accession>A0A402A307</accession>
<dbReference type="RefSeq" id="WP_126581048.1">
    <property type="nucleotide sequence ID" value="NZ_BIFR01000001.1"/>
</dbReference>
<evidence type="ECO:0000313" key="3">
    <source>
        <dbReference type="EMBL" id="GCE13530.1"/>
    </source>
</evidence>
<dbReference type="GO" id="GO:0018169">
    <property type="term" value="F:ribosomal S6-glutamic acid ligase activity"/>
    <property type="evidence" value="ECO:0007669"/>
    <property type="project" value="TreeGrafter"/>
</dbReference>
<dbReference type="OrthoDB" id="9803907at2"/>
<evidence type="ECO:0000259" key="2">
    <source>
        <dbReference type="PROSITE" id="PS50975"/>
    </source>
</evidence>
<dbReference type="PROSITE" id="PS50975">
    <property type="entry name" value="ATP_GRASP"/>
    <property type="match status" value="1"/>
</dbReference>
<dbReference type="PANTHER" id="PTHR21621">
    <property type="entry name" value="RIBOSOMAL PROTEIN S6 MODIFICATION PROTEIN"/>
    <property type="match status" value="1"/>
</dbReference>
<dbReference type="InterPro" id="IPR011761">
    <property type="entry name" value="ATP-grasp"/>
</dbReference>
<evidence type="ECO:0000256" key="1">
    <source>
        <dbReference type="PROSITE-ProRule" id="PRU00409"/>
    </source>
</evidence>
<reference evidence="4" key="1">
    <citation type="submission" date="2018-12" db="EMBL/GenBank/DDBJ databases">
        <title>Tengunoibacter tsumagoiensis gen. nov., sp. nov., Dictyobacter kobayashii sp. nov., D. alpinus sp. nov., and D. joshuensis sp. nov. and description of Dictyobacteraceae fam. nov. within the order Ktedonobacterales isolated from Tengu-no-mugimeshi.</title>
        <authorList>
            <person name="Wang C.M."/>
            <person name="Zheng Y."/>
            <person name="Sakai Y."/>
            <person name="Toyoda A."/>
            <person name="Minakuchi Y."/>
            <person name="Abe K."/>
            <person name="Yokota A."/>
            <person name="Yabe S."/>
        </authorList>
    </citation>
    <scope>NUCLEOTIDE SEQUENCE [LARGE SCALE GENOMIC DNA]</scope>
    <source>
        <strain evidence="4">Uno3</strain>
    </source>
</reference>